<accession>A0A417YJX1</accession>
<comment type="caution">
    <text evidence="2">The sequence shown here is derived from an EMBL/GenBank/DDBJ whole genome shotgun (WGS) entry which is preliminary data.</text>
</comment>
<sequence>MEIIEKLFLLVPVTVIITIITYSVNYWDATKLEKRLMTNIQRLKVYLSIIFTATLLYTLLLALISLFNESSTEENINDLFLISGFIMFMVLLIITSTILSLANFIFSIKPRYVIFLENDSKPWDIFKPIGKKGLLLNRDNEFKFINDYYNLPIKKVALENDWRKSFYSPNKQFSITTLALLFVFILCIVVLNFNLFNSIWIVFCLILISIISSIIFLLIIINFYMYNKFPNLID</sequence>
<feature type="transmembrane region" description="Helical" evidence="1">
    <location>
        <begin position="79"/>
        <end position="106"/>
    </location>
</feature>
<name>A0A417YJX1_9BACI</name>
<evidence type="ECO:0000256" key="1">
    <source>
        <dbReference type="SAM" id="Phobius"/>
    </source>
</evidence>
<feature type="transmembrane region" description="Helical" evidence="1">
    <location>
        <begin position="45"/>
        <end position="67"/>
    </location>
</feature>
<evidence type="ECO:0000313" key="3">
    <source>
        <dbReference type="Proteomes" id="UP000285456"/>
    </source>
</evidence>
<gene>
    <name evidence="2" type="ORF">D1B32_05555</name>
</gene>
<dbReference type="RefSeq" id="WP_118888848.1">
    <property type="nucleotide sequence ID" value="NZ_PHUT01000003.1"/>
</dbReference>
<feature type="transmembrane region" description="Helical" evidence="1">
    <location>
        <begin position="173"/>
        <end position="193"/>
    </location>
</feature>
<keyword evidence="3" id="KW-1185">Reference proteome</keyword>
<feature type="transmembrane region" description="Helical" evidence="1">
    <location>
        <begin position="6"/>
        <end position="24"/>
    </location>
</feature>
<protein>
    <submittedName>
        <fullName evidence="2">Uncharacterized protein</fullName>
    </submittedName>
</protein>
<feature type="transmembrane region" description="Helical" evidence="1">
    <location>
        <begin position="199"/>
        <end position="224"/>
    </location>
</feature>
<reference evidence="2 3" key="1">
    <citation type="journal article" date="2007" name="Int. J. Syst. Evol. Microbiol.">
        <title>Oceanobacillus profundus sp. nov., isolated from a deep-sea sediment core.</title>
        <authorList>
            <person name="Kim Y.G."/>
            <person name="Choi D.H."/>
            <person name="Hyun S."/>
            <person name="Cho B.C."/>
        </authorList>
    </citation>
    <scope>NUCLEOTIDE SEQUENCE [LARGE SCALE GENOMIC DNA]</scope>
    <source>
        <strain evidence="2 3">DSM 18246</strain>
    </source>
</reference>
<dbReference type="EMBL" id="QWEH01000003">
    <property type="protein sequence ID" value="RHW33510.1"/>
    <property type="molecule type" value="Genomic_DNA"/>
</dbReference>
<dbReference type="AlphaFoldDB" id="A0A417YJX1"/>
<keyword evidence="1" id="KW-0812">Transmembrane</keyword>
<keyword evidence="1" id="KW-1133">Transmembrane helix</keyword>
<keyword evidence="1" id="KW-0472">Membrane</keyword>
<dbReference type="Proteomes" id="UP000285456">
    <property type="component" value="Unassembled WGS sequence"/>
</dbReference>
<proteinExistence type="predicted"/>
<evidence type="ECO:0000313" key="2">
    <source>
        <dbReference type="EMBL" id="RHW33510.1"/>
    </source>
</evidence>
<organism evidence="2 3">
    <name type="scientific">Oceanobacillus profundus</name>
    <dbReference type="NCBI Taxonomy" id="372463"/>
    <lineage>
        <taxon>Bacteria</taxon>
        <taxon>Bacillati</taxon>
        <taxon>Bacillota</taxon>
        <taxon>Bacilli</taxon>
        <taxon>Bacillales</taxon>
        <taxon>Bacillaceae</taxon>
        <taxon>Oceanobacillus</taxon>
    </lineage>
</organism>